<dbReference type="GO" id="GO:0006508">
    <property type="term" value="P:proteolysis"/>
    <property type="evidence" value="ECO:0007669"/>
    <property type="project" value="InterPro"/>
</dbReference>
<dbReference type="Pfam" id="PF00246">
    <property type="entry name" value="Peptidase_M14"/>
    <property type="match status" value="1"/>
</dbReference>
<comment type="caution">
    <text evidence="2">Lacks conserved residue(s) required for the propagation of feature annotation.</text>
</comment>
<organism evidence="4 5">
    <name type="scientific">candidate division WOR_3 bacterium SM1_77</name>
    <dbReference type="NCBI Taxonomy" id="1703778"/>
    <lineage>
        <taxon>Bacteria</taxon>
        <taxon>Bacteria division WOR-3</taxon>
    </lineage>
</organism>
<comment type="similarity">
    <text evidence="2">Belongs to the peptidase M14 family.</text>
</comment>
<dbReference type="PROSITE" id="PS52035">
    <property type="entry name" value="PEPTIDASE_M14"/>
    <property type="match status" value="1"/>
</dbReference>
<evidence type="ECO:0000259" key="3">
    <source>
        <dbReference type="PROSITE" id="PS52035"/>
    </source>
</evidence>
<evidence type="ECO:0000256" key="1">
    <source>
        <dbReference type="ARBA" id="ARBA00001947"/>
    </source>
</evidence>
<evidence type="ECO:0000256" key="2">
    <source>
        <dbReference type="PROSITE-ProRule" id="PRU01379"/>
    </source>
</evidence>
<feature type="non-terminal residue" evidence="4">
    <location>
        <position position="273"/>
    </location>
</feature>
<dbReference type="SUPFAM" id="SSF53187">
    <property type="entry name" value="Zn-dependent exopeptidases"/>
    <property type="match status" value="1"/>
</dbReference>
<feature type="domain" description="Peptidase M14" evidence="3">
    <location>
        <begin position="171"/>
        <end position="273"/>
    </location>
</feature>
<name>A0A0S8JYS9_UNCW3</name>
<comment type="caution">
    <text evidence="4">The sequence shown here is derived from an EMBL/GenBank/DDBJ whole genome shotgun (WGS) entry which is preliminary data.</text>
</comment>
<dbReference type="AlphaFoldDB" id="A0A0S8JYS9"/>
<gene>
    <name evidence="4" type="ORF">AMJ74_02940</name>
</gene>
<proteinExistence type="inferred from homology"/>
<dbReference type="InterPro" id="IPR000834">
    <property type="entry name" value="Peptidase_M14"/>
</dbReference>
<dbReference type="InterPro" id="IPR040626">
    <property type="entry name" value="Pepdidase_M14_N"/>
</dbReference>
<protein>
    <recommendedName>
        <fullName evidence="3">Peptidase M14 domain-containing protein</fullName>
    </recommendedName>
</protein>
<evidence type="ECO:0000313" key="5">
    <source>
        <dbReference type="Proteomes" id="UP000050975"/>
    </source>
</evidence>
<dbReference type="Proteomes" id="UP000050975">
    <property type="component" value="Unassembled WGS sequence"/>
</dbReference>
<reference evidence="4 5" key="1">
    <citation type="journal article" date="2015" name="Microbiome">
        <title>Genomic resolution of linkages in carbon, nitrogen, and sulfur cycling among widespread estuary sediment bacteria.</title>
        <authorList>
            <person name="Baker B.J."/>
            <person name="Lazar C.S."/>
            <person name="Teske A.P."/>
            <person name="Dick G.J."/>
        </authorList>
    </citation>
    <scope>NUCLEOTIDE SEQUENCE [LARGE SCALE GENOMIC DNA]</scope>
    <source>
        <strain evidence="4">SM1_77</strain>
    </source>
</reference>
<dbReference type="Gene3D" id="3.40.630.10">
    <property type="entry name" value="Zn peptidases"/>
    <property type="match status" value="1"/>
</dbReference>
<dbReference type="InterPro" id="IPR050821">
    <property type="entry name" value="Cytosolic_carboxypeptidase"/>
</dbReference>
<dbReference type="EMBL" id="LJVE01000040">
    <property type="protein sequence ID" value="KPL14656.1"/>
    <property type="molecule type" value="Genomic_DNA"/>
</dbReference>
<comment type="cofactor">
    <cofactor evidence="1">
        <name>Zn(2+)</name>
        <dbReference type="ChEBI" id="CHEBI:29105"/>
    </cofactor>
</comment>
<sequence length="273" mass="30947">MNENCLNTLFSPFILGCLFLTMLNMKCRSESTSPLFSSDFEGGAGINFHVRNDGAIGFTIPEEPGGDSIEYPSRTVPGEYLWFYFRVVGDGKKPLEFVVENALGAHQTGWRWKITRPVFSTDGRTWIRAQHSRYSFVRHRLWKRGIKLFGKPEFRFRAPMTAETLWVAYCYPYTDSDLKRLMDQIGNEPGVTFSTIGKSEEGRDISRIHISKSAGGTSETNQQIWVVCREHPGETPASFICEGMIQALLKHPAGKRLREVYGFSFIPILNVDG</sequence>
<dbReference type="PANTHER" id="PTHR12756:SF11">
    <property type="entry name" value="CYTOSOLIC CARBOXYPEPTIDASE 1"/>
    <property type="match status" value="1"/>
</dbReference>
<dbReference type="PANTHER" id="PTHR12756">
    <property type="entry name" value="CYTOSOLIC CARBOXYPEPTIDASE"/>
    <property type="match status" value="1"/>
</dbReference>
<evidence type="ECO:0000313" key="4">
    <source>
        <dbReference type="EMBL" id="KPL14656.1"/>
    </source>
</evidence>
<dbReference type="Gene3D" id="2.60.40.3120">
    <property type="match status" value="1"/>
</dbReference>
<dbReference type="GO" id="GO:0008270">
    <property type="term" value="F:zinc ion binding"/>
    <property type="evidence" value="ECO:0007669"/>
    <property type="project" value="InterPro"/>
</dbReference>
<accession>A0A0S8JYS9</accession>
<dbReference type="GO" id="GO:0004181">
    <property type="term" value="F:metallocarboxypeptidase activity"/>
    <property type="evidence" value="ECO:0007669"/>
    <property type="project" value="InterPro"/>
</dbReference>
<dbReference type="Pfam" id="PF18027">
    <property type="entry name" value="Pepdidase_M14_N"/>
    <property type="match status" value="1"/>
</dbReference>